<dbReference type="GO" id="GO:0004674">
    <property type="term" value="F:protein serine/threonine kinase activity"/>
    <property type="evidence" value="ECO:0007669"/>
    <property type="project" value="UniProtKB-EC"/>
</dbReference>
<evidence type="ECO:0000256" key="4">
    <source>
        <dbReference type="ARBA" id="ARBA00022840"/>
    </source>
</evidence>
<dbReference type="InterPro" id="IPR008266">
    <property type="entry name" value="Tyr_kinase_AS"/>
</dbReference>
<dbReference type="InterPro" id="IPR011009">
    <property type="entry name" value="Kinase-like_dom_sf"/>
</dbReference>
<dbReference type="Gene3D" id="3.30.200.20">
    <property type="entry name" value="Phosphorylase Kinase, domain 1"/>
    <property type="match status" value="1"/>
</dbReference>
<evidence type="ECO:0000313" key="8">
    <source>
        <dbReference type="EMBL" id="KAL3643392.1"/>
    </source>
</evidence>
<feature type="region of interest" description="Disordered" evidence="6">
    <location>
        <begin position="65"/>
        <end position="95"/>
    </location>
</feature>
<feature type="compositionally biased region" description="Basic and acidic residues" evidence="6">
    <location>
        <begin position="81"/>
        <end position="95"/>
    </location>
</feature>
<protein>
    <submittedName>
        <fullName evidence="8">Mitosis inhibitor protein kinase swe1</fullName>
        <ecNumber evidence="8">2.7.11.1</ecNumber>
    </submittedName>
</protein>
<dbReference type="AlphaFoldDB" id="A0ABD3DMU2"/>
<keyword evidence="1 8" id="KW-0808">Transferase</keyword>
<evidence type="ECO:0000256" key="2">
    <source>
        <dbReference type="ARBA" id="ARBA00022741"/>
    </source>
</evidence>
<dbReference type="Pfam" id="PF00069">
    <property type="entry name" value="Pkinase"/>
    <property type="match status" value="1"/>
</dbReference>
<dbReference type="InterPro" id="IPR050339">
    <property type="entry name" value="CC_SR_Kinase"/>
</dbReference>
<dbReference type="PROSITE" id="PS00107">
    <property type="entry name" value="PROTEIN_KINASE_ATP"/>
    <property type="match status" value="1"/>
</dbReference>
<dbReference type="PROSITE" id="PS50011">
    <property type="entry name" value="PROTEIN_KINASE_DOM"/>
    <property type="match status" value="1"/>
</dbReference>
<feature type="compositionally biased region" description="Acidic residues" evidence="6">
    <location>
        <begin position="19"/>
        <end position="34"/>
    </location>
</feature>
<gene>
    <name evidence="8" type="primary">SWE1</name>
    <name evidence="8" type="ORF">CASFOL_014207</name>
</gene>
<dbReference type="InterPro" id="IPR017441">
    <property type="entry name" value="Protein_kinase_ATP_BS"/>
</dbReference>
<name>A0ABD3DMU2_9LAMI</name>
<sequence>MAFTANSSNSMVSSLDTTSTDDDDASENTSEDSPDPFGSGSPQPLGDGEFREFWRLRGILVKLKHHTPPHMLPPPAPVPAKDMKEGGNAKEGKGPITDAEKEATAELAKDNSIKWNGKVIRSAILLSDGSESKYLSDFKEIKFIGDGGFGIVAKCINNIDEKEYAVKKVSIRYSRTFADLLREVHALSSMRHPNVVQYYQAWVESMMSGCTSDLLEEEDIQSPCLYILMELCITSLFDFISKKPAYDALILFRQILQGVQHVHNQGFIHGDLSTGNIFLDKEHEIKIGDFGLARLLGGEQTNYSNSDGNKVYKAPEKRAGNLMTSKCDVFSLGLILMELLHPFATVSERNKVLGDVKQFNIADRLEDEFTPLIRKMISATPSDRPGISEVFEELDALNN</sequence>
<proteinExistence type="predicted"/>
<evidence type="ECO:0000256" key="3">
    <source>
        <dbReference type="ARBA" id="ARBA00022777"/>
    </source>
</evidence>
<dbReference type="SMART" id="SM00220">
    <property type="entry name" value="S_TKc"/>
    <property type="match status" value="1"/>
</dbReference>
<feature type="compositionally biased region" description="Polar residues" evidence="6">
    <location>
        <begin position="1"/>
        <end position="12"/>
    </location>
</feature>
<dbReference type="PROSITE" id="PS00109">
    <property type="entry name" value="PROTEIN_KINASE_TYR"/>
    <property type="match status" value="1"/>
</dbReference>
<comment type="caution">
    <text evidence="8">The sequence shown here is derived from an EMBL/GenBank/DDBJ whole genome shotgun (WGS) entry which is preliminary data.</text>
</comment>
<keyword evidence="4 5" id="KW-0067">ATP-binding</keyword>
<evidence type="ECO:0000313" key="9">
    <source>
        <dbReference type="Proteomes" id="UP001632038"/>
    </source>
</evidence>
<evidence type="ECO:0000256" key="5">
    <source>
        <dbReference type="PROSITE-ProRule" id="PRU10141"/>
    </source>
</evidence>
<evidence type="ECO:0000256" key="1">
    <source>
        <dbReference type="ARBA" id="ARBA00022679"/>
    </source>
</evidence>
<reference evidence="9" key="1">
    <citation type="journal article" date="2024" name="IScience">
        <title>Strigolactones Initiate the Formation of Haustorium-like Structures in Castilleja.</title>
        <authorList>
            <person name="Buerger M."/>
            <person name="Peterson D."/>
            <person name="Chory J."/>
        </authorList>
    </citation>
    <scope>NUCLEOTIDE SEQUENCE [LARGE SCALE GENOMIC DNA]</scope>
</reference>
<accession>A0ABD3DMU2</accession>
<dbReference type="GO" id="GO:0005524">
    <property type="term" value="F:ATP binding"/>
    <property type="evidence" value="ECO:0007669"/>
    <property type="project" value="UniProtKB-UniRule"/>
</dbReference>
<dbReference type="Gene3D" id="1.10.510.10">
    <property type="entry name" value="Transferase(Phosphotransferase) domain 1"/>
    <property type="match status" value="1"/>
</dbReference>
<dbReference type="EC" id="2.7.11.1" evidence="8"/>
<dbReference type="PANTHER" id="PTHR11042">
    <property type="entry name" value="EUKARYOTIC TRANSLATION INITIATION FACTOR 2-ALPHA KINASE EIF2-ALPHA KINASE -RELATED"/>
    <property type="match status" value="1"/>
</dbReference>
<organism evidence="8 9">
    <name type="scientific">Castilleja foliolosa</name>
    <dbReference type="NCBI Taxonomy" id="1961234"/>
    <lineage>
        <taxon>Eukaryota</taxon>
        <taxon>Viridiplantae</taxon>
        <taxon>Streptophyta</taxon>
        <taxon>Embryophyta</taxon>
        <taxon>Tracheophyta</taxon>
        <taxon>Spermatophyta</taxon>
        <taxon>Magnoliopsida</taxon>
        <taxon>eudicotyledons</taxon>
        <taxon>Gunneridae</taxon>
        <taxon>Pentapetalae</taxon>
        <taxon>asterids</taxon>
        <taxon>lamiids</taxon>
        <taxon>Lamiales</taxon>
        <taxon>Orobanchaceae</taxon>
        <taxon>Pedicularideae</taxon>
        <taxon>Castillejinae</taxon>
        <taxon>Castilleja</taxon>
    </lineage>
</organism>
<feature type="domain" description="Protein kinase" evidence="7">
    <location>
        <begin position="138"/>
        <end position="397"/>
    </location>
</feature>
<keyword evidence="9" id="KW-1185">Reference proteome</keyword>
<dbReference type="SUPFAM" id="SSF56112">
    <property type="entry name" value="Protein kinase-like (PK-like)"/>
    <property type="match status" value="1"/>
</dbReference>
<evidence type="ECO:0000259" key="7">
    <source>
        <dbReference type="PROSITE" id="PS50011"/>
    </source>
</evidence>
<feature type="region of interest" description="Disordered" evidence="6">
    <location>
        <begin position="1"/>
        <end position="48"/>
    </location>
</feature>
<dbReference type="InterPro" id="IPR000719">
    <property type="entry name" value="Prot_kinase_dom"/>
</dbReference>
<feature type="binding site" evidence="5">
    <location>
        <position position="168"/>
    </location>
    <ligand>
        <name>ATP</name>
        <dbReference type="ChEBI" id="CHEBI:30616"/>
    </ligand>
</feature>
<dbReference type="EMBL" id="JAVIJP010000016">
    <property type="protein sequence ID" value="KAL3643392.1"/>
    <property type="molecule type" value="Genomic_DNA"/>
</dbReference>
<keyword evidence="3" id="KW-0418">Kinase</keyword>
<dbReference type="Proteomes" id="UP001632038">
    <property type="component" value="Unassembled WGS sequence"/>
</dbReference>
<keyword evidence="2 5" id="KW-0547">Nucleotide-binding</keyword>
<evidence type="ECO:0000256" key="6">
    <source>
        <dbReference type="SAM" id="MobiDB-lite"/>
    </source>
</evidence>